<dbReference type="RefSeq" id="WP_107139385.1">
    <property type="nucleotide sequence ID" value="NZ_PYSV01000026.1"/>
</dbReference>
<keyword evidence="2" id="KW-1185">Reference proteome</keyword>
<protein>
    <submittedName>
        <fullName evidence="1">Uncharacterized protein</fullName>
    </submittedName>
</protein>
<reference evidence="1 2" key="1">
    <citation type="submission" date="2018-03" db="EMBL/GenBank/DDBJ databases">
        <title>Draft genome of Deinococcus sp. OD32.</title>
        <authorList>
            <person name="Wang X.-P."/>
            <person name="Du Z.-J."/>
        </authorList>
    </citation>
    <scope>NUCLEOTIDE SEQUENCE [LARGE SCALE GENOMIC DNA]</scope>
    <source>
        <strain evidence="1 2">OD32</strain>
    </source>
</reference>
<dbReference type="OrthoDB" id="5196645at2"/>
<comment type="caution">
    <text evidence="1">The sequence shown here is derived from an EMBL/GenBank/DDBJ whole genome shotgun (WGS) entry which is preliminary data.</text>
</comment>
<gene>
    <name evidence="1" type="ORF">C8263_17280</name>
</gene>
<organism evidence="1 2">
    <name type="scientific">Deinococcus arcticus</name>
    <dbReference type="NCBI Taxonomy" id="2136176"/>
    <lineage>
        <taxon>Bacteria</taxon>
        <taxon>Thermotogati</taxon>
        <taxon>Deinococcota</taxon>
        <taxon>Deinococci</taxon>
        <taxon>Deinococcales</taxon>
        <taxon>Deinococcaceae</taxon>
        <taxon>Deinococcus</taxon>
    </lineage>
</organism>
<sequence length="229" mass="26503">MNGSQFLKAYENEFNVKVRTPAQDNAEQIINSILYNLFRKNPDGMAKTRTFTEIQRRLSEQRVLEPTHITDDQLLKQIGAFAEQVTQHLVAHLEDYQTYEAYSPPVELLAECNVDIGWLERAVGQVCQRPVAFSGDYSLLRYEGEGKGRYPHVDRDVYHINLLFLISREHREGHTPHDFYYYDDAGERHEERLTPGHAILFDGANTVHGRWLSDYSARTLALSFGFRPI</sequence>
<dbReference type="AlphaFoldDB" id="A0A2T3W3Q6"/>
<accession>A0A2T3W3Q6</accession>
<dbReference type="EMBL" id="PYSV01000026">
    <property type="protein sequence ID" value="PTA66540.1"/>
    <property type="molecule type" value="Genomic_DNA"/>
</dbReference>
<evidence type="ECO:0000313" key="1">
    <source>
        <dbReference type="EMBL" id="PTA66540.1"/>
    </source>
</evidence>
<name>A0A2T3W3Q6_9DEIO</name>
<evidence type="ECO:0000313" key="2">
    <source>
        <dbReference type="Proteomes" id="UP000240317"/>
    </source>
</evidence>
<proteinExistence type="predicted"/>
<dbReference type="Proteomes" id="UP000240317">
    <property type="component" value="Unassembled WGS sequence"/>
</dbReference>